<proteinExistence type="predicted"/>
<reference evidence="2" key="1">
    <citation type="submission" date="2022-11" db="UniProtKB">
        <authorList>
            <consortium name="WormBaseParasite"/>
        </authorList>
    </citation>
    <scope>IDENTIFICATION</scope>
</reference>
<sequence length="144" mass="16804">MHNNDKIKRNRRWRHDIGVDHSDDKTEVEEGDKKGVVCDDNEAKISCWVQWVCQMGRTIIDLIPNGMFRSNFFRGTNERLVICAQSVKRQAFICLFVLSDAKNHSRVRPSSILFGWFRLEDGRQLSFAALCELPMNQLTQTNRF</sequence>
<dbReference type="WBParaSite" id="sdigi.contig231.g6436.t1">
    <property type="protein sequence ID" value="sdigi.contig231.g6436.t1"/>
    <property type="gene ID" value="sdigi.contig231.g6436"/>
</dbReference>
<protein>
    <submittedName>
        <fullName evidence="2">Uncharacterized protein</fullName>
    </submittedName>
</protein>
<keyword evidence="1" id="KW-1185">Reference proteome</keyword>
<evidence type="ECO:0000313" key="1">
    <source>
        <dbReference type="Proteomes" id="UP000887581"/>
    </source>
</evidence>
<evidence type="ECO:0000313" key="2">
    <source>
        <dbReference type="WBParaSite" id="sdigi.contig231.g6436.t1"/>
    </source>
</evidence>
<organism evidence="1 2">
    <name type="scientific">Setaria digitata</name>
    <dbReference type="NCBI Taxonomy" id="48799"/>
    <lineage>
        <taxon>Eukaryota</taxon>
        <taxon>Metazoa</taxon>
        <taxon>Ecdysozoa</taxon>
        <taxon>Nematoda</taxon>
        <taxon>Chromadorea</taxon>
        <taxon>Rhabditida</taxon>
        <taxon>Spirurina</taxon>
        <taxon>Spiruromorpha</taxon>
        <taxon>Filarioidea</taxon>
        <taxon>Setariidae</taxon>
        <taxon>Setaria</taxon>
    </lineage>
</organism>
<dbReference type="AlphaFoldDB" id="A0A915PKX5"/>
<dbReference type="Proteomes" id="UP000887581">
    <property type="component" value="Unplaced"/>
</dbReference>
<accession>A0A915PKX5</accession>
<name>A0A915PKX5_9BILA</name>